<dbReference type="Pfam" id="PF13407">
    <property type="entry name" value="Peripla_BP_4"/>
    <property type="match status" value="1"/>
</dbReference>
<protein>
    <recommendedName>
        <fullName evidence="5">Periplasmic binding protein domain-containing protein</fullName>
    </recommendedName>
</protein>
<dbReference type="GeneID" id="89953232"/>
<evidence type="ECO:0000256" key="1">
    <source>
        <dbReference type="ARBA" id="ARBA00004196"/>
    </source>
</evidence>
<comment type="caution">
    <text evidence="6">The sequence shown here is derived from an EMBL/GenBank/DDBJ whole genome shotgun (WGS) entry which is preliminary data.</text>
</comment>
<dbReference type="Proteomes" id="UP001304243">
    <property type="component" value="Unassembled WGS sequence"/>
</dbReference>
<dbReference type="EMBL" id="JASEJX010000012">
    <property type="protein sequence ID" value="KAK4519311.1"/>
    <property type="molecule type" value="Genomic_DNA"/>
</dbReference>
<evidence type="ECO:0000256" key="3">
    <source>
        <dbReference type="ARBA" id="ARBA00022729"/>
    </source>
</evidence>
<feature type="domain" description="Periplasmic binding protein" evidence="5">
    <location>
        <begin position="46"/>
        <end position="297"/>
    </location>
</feature>
<dbReference type="PANTHER" id="PTHR46847:SF1">
    <property type="entry name" value="D-ALLOSE-BINDING PERIPLASMIC PROTEIN-RELATED"/>
    <property type="match status" value="1"/>
</dbReference>
<dbReference type="AlphaFoldDB" id="A0AAN7DQ81"/>
<proteinExistence type="inferred from homology"/>
<feature type="signal peptide" evidence="4">
    <location>
        <begin position="1"/>
        <end position="21"/>
    </location>
</feature>
<dbReference type="SUPFAM" id="SSF53822">
    <property type="entry name" value="Periplasmic binding protein-like I"/>
    <property type="match status" value="2"/>
</dbReference>
<dbReference type="InterPro" id="IPR025997">
    <property type="entry name" value="SBP_2_dom"/>
</dbReference>
<dbReference type="InterPro" id="IPR028082">
    <property type="entry name" value="Peripla_BP_I"/>
</dbReference>
<dbReference type="GO" id="GO:0030246">
    <property type="term" value="F:carbohydrate binding"/>
    <property type="evidence" value="ECO:0007669"/>
    <property type="project" value="UniProtKB-ARBA"/>
</dbReference>
<sequence length="560" mass="62380">MPKFYIILLILVFNQIRHTSQFTFRKTSIPQCATSQYYDPNVRPKIAVISHESAISTFAQNPEQGARDAAAILDVQIDWNRHFINSASKMIADIHDAVDNKVEGIIVTIPNEDVLEAVQYAISHRIPVIVYNTGLDYAKKLGLTRVMIDNFETGKYVAKELMNRGYNRPLVLQFTNIEGTSFSSRYRGASEILGFEPEMMAISDSNDTQKAIAQLTNYFEQHASFDSIISLGGYLGTDIVSSAALNVLSRNSTRKLGVAFFDTGGRNLTRLMNQHPDVFGISQLPYYQAAIPVFLMYLRITTGHNVYNNQTINTGPLLVTNETLSFVRENEQSTLIPLSAKEARIGAILPNAQGDTYNGAIMTGIKDLATKLNWEVLNIVEQGPLGFRGQIQQEIDYYVNENVAGIMMQTSDQDLLNYSVLRANASGIPLVTMGTFYEELNHTTSAKIHNIALDTFDLSRNIAETVVNDNYSRPLCIAEITPWKQSGLCDRFYNELTSLATQRNMTVDRLPSFNMNISTDSSMDLEVAAILARLAETGSSPDTYVTMSEYTFETINSVSG</sequence>
<reference evidence="6 7" key="1">
    <citation type="submission" date="2022-11" db="EMBL/GenBank/DDBJ databases">
        <title>Mucor velutinosus strain NIH1002 WGS.</title>
        <authorList>
            <person name="Subramanian P."/>
            <person name="Mullikin J.C."/>
            <person name="Segre J.A."/>
            <person name="Zelazny A.M."/>
        </authorList>
    </citation>
    <scope>NUCLEOTIDE SEQUENCE [LARGE SCALE GENOMIC DNA]</scope>
    <source>
        <strain evidence="6 7">NIH1002</strain>
    </source>
</reference>
<dbReference type="PANTHER" id="PTHR46847">
    <property type="entry name" value="D-ALLOSE-BINDING PERIPLASMIC PROTEIN-RELATED"/>
    <property type="match status" value="1"/>
</dbReference>
<keyword evidence="7" id="KW-1185">Reference proteome</keyword>
<feature type="chain" id="PRO_5043014754" description="Periplasmic binding protein domain-containing protein" evidence="4">
    <location>
        <begin position="22"/>
        <end position="560"/>
    </location>
</feature>
<name>A0AAN7DQ81_9FUNG</name>
<evidence type="ECO:0000256" key="4">
    <source>
        <dbReference type="SAM" id="SignalP"/>
    </source>
</evidence>
<evidence type="ECO:0000313" key="7">
    <source>
        <dbReference type="Proteomes" id="UP001304243"/>
    </source>
</evidence>
<organism evidence="6 7">
    <name type="scientific">Mucor velutinosus</name>
    <dbReference type="NCBI Taxonomy" id="708070"/>
    <lineage>
        <taxon>Eukaryota</taxon>
        <taxon>Fungi</taxon>
        <taxon>Fungi incertae sedis</taxon>
        <taxon>Mucoromycota</taxon>
        <taxon>Mucoromycotina</taxon>
        <taxon>Mucoromycetes</taxon>
        <taxon>Mucorales</taxon>
        <taxon>Mucorineae</taxon>
        <taxon>Mucoraceae</taxon>
        <taxon>Mucor</taxon>
    </lineage>
</organism>
<evidence type="ECO:0000313" key="6">
    <source>
        <dbReference type="EMBL" id="KAK4519311.1"/>
    </source>
</evidence>
<dbReference type="Gene3D" id="3.40.50.2300">
    <property type="match status" value="3"/>
</dbReference>
<evidence type="ECO:0000256" key="2">
    <source>
        <dbReference type="ARBA" id="ARBA00007639"/>
    </source>
</evidence>
<accession>A0AAN7DQ81</accession>
<evidence type="ECO:0000259" key="5">
    <source>
        <dbReference type="Pfam" id="PF13407"/>
    </source>
</evidence>
<gene>
    <name evidence="6" type="ORF">ATC70_009546</name>
</gene>
<dbReference type="RefSeq" id="XP_064685977.1">
    <property type="nucleotide sequence ID" value="XM_064828775.1"/>
</dbReference>
<comment type="similarity">
    <text evidence="2">Belongs to the bacterial solute-binding protein 2 family.</text>
</comment>
<keyword evidence="3 4" id="KW-0732">Signal</keyword>
<comment type="subcellular location">
    <subcellularLocation>
        <location evidence="1">Cell envelope</location>
    </subcellularLocation>
</comment>